<dbReference type="InterPro" id="IPR051207">
    <property type="entry name" value="ComplexI_NDUFA9_subunit"/>
</dbReference>
<evidence type="ECO:0000313" key="1">
    <source>
        <dbReference type="EMBL" id="JAC59710.1"/>
    </source>
</evidence>
<dbReference type="PANTHER" id="PTHR12126:SF16">
    <property type="entry name" value="MIOREX COMPLEX COMPONENT 2"/>
    <property type="match status" value="1"/>
</dbReference>
<protein>
    <submittedName>
        <fullName evidence="1">Nad-binding protein</fullName>
    </submittedName>
</protein>
<reference evidence="1" key="1">
    <citation type="submission" date="2014-05" db="EMBL/GenBank/DDBJ databases">
        <title>The transcriptome of the halophilic microalga Tetraselmis sp. GSL018 isolated from the Great Salt Lake, Utah.</title>
        <authorList>
            <person name="Jinkerson R.E."/>
            <person name="D'Adamo S."/>
            <person name="Posewitz M.C."/>
        </authorList>
    </citation>
    <scope>NUCLEOTIDE SEQUENCE</scope>
    <source>
        <strain evidence="1">GSL018</strain>
    </source>
</reference>
<name>A0A061QMP2_9CHLO</name>
<dbReference type="Gene3D" id="3.40.50.720">
    <property type="entry name" value="NAD(P)-binding Rossmann-like Domain"/>
    <property type="match status" value="1"/>
</dbReference>
<sequence length="148" mass="15960">MLQVNGEANMRALEAAAGRGIPRAVFISAHDYKFPSFVLSGYFQGKRNVEDLMRSLYPESGVILRPGFIHGTRMVGSTPIPLGLFGQPIEKVLEFMPSKSLSELPLAGAGFVPPVSVEKLAKVAVSAATDPAVEAGIWDVWKIKDFVS</sequence>
<dbReference type="GO" id="GO:0044877">
    <property type="term" value="F:protein-containing complex binding"/>
    <property type="evidence" value="ECO:0007669"/>
    <property type="project" value="TreeGrafter"/>
</dbReference>
<dbReference type="AlphaFoldDB" id="A0A061QMP2"/>
<accession>A0A061QMP2</accession>
<dbReference type="GO" id="GO:0005739">
    <property type="term" value="C:mitochondrion"/>
    <property type="evidence" value="ECO:0007669"/>
    <property type="project" value="TreeGrafter"/>
</dbReference>
<dbReference type="SUPFAM" id="SSF51735">
    <property type="entry name" value="NAD(P)-binding Rossmann-fold domains"/>
    <property type="match status" value="1"/>
</dbReference>
<organism evidence="1">
    <name type="scientific">Tetraselmis sp. GSL018</name>
    <dbReference type="NCBI Taxonomy" id="582737"/>
    <lineage>
        <taxon>Eukaryota</taxon>
        <taxon>Viridiplantae</taxon>
        <taxon>Chlorophyta</taxon>
        <taxon>core chlorophytes</taxon>
        <taxon>Chlorodendrophyceae</taxon>
        <taxon>Chlorodendrales</taxon>
        <taxon>Chlorodendraceae</taxon>
        <taxon>Tetraselmis</taxon>
    </lineage>
</organism>
<proteinExistence type="predicted"/>
<gene>
    <name evidence="1" type="ORF">TSPGSL018_30785</name>
</gene>
<dbReference type="EMBL" id="GBEZ01027624">
    <property type="protein sequence ID" value="JAC59710.1"/>
    <property type="molecule type" value="Transcribed_RNA"/>
</dbReference>
<dbReference type="PANTHER" id="PTHR12126">
    <property type="entry name" value="NADH-UBIQUINONE OXIDOREDUCTASE 39 KDA SUBUNIT-RELATED"/>
    <property type="match status" value="1"/>
</dbReference>
<dbReference type="InterPro" id="IPR036291">
    <property type="entry name" value="NAD(P)-bd_dom_sf"/>
</dbReference>